<proteinExistence type="predicted"/>
<name>X1VBI3_9ZZZZ</name>
<sequence length="79" mass="9301">ASELGYIERPEYTQPILSYKDTLNCVERLWFYVMEGVLAPGSASGGYNFFFPYLHLTEKGMKIVEGWYSYRKIERFKKS</sequence>
<comment type="caution">
    <text evidence="1">The sequence shown here is derived from an EMBL/GenBank/DDBJ whole genome shotgun (WGS) entry which is preliminary data.</text>
</comment>
<dbReference type="EMBL" id="BARW01027271">
    <property type="protein sequence ID" value="GAJ14397.1"/>
    <property type="molecule type" value="Genomic_DNA"/>
</dbReference>
<reference evidence="1" key="1">
    <citation type="journal article" date="2014" name="Front. Microbiol.">
        <title>High frequency of phylogenetically diverse reductive dehalogenase-homologous genes in deep subseafloor sedimentary metagenomes.</title>
        <authorList>
            <person name="Kawai M."/>
            <person name="Futagami T."/>
            <person name="Toyoda A."/>
            <person name="Takaki Y."/>
            <person name="Nishi S."/>
            <person name="Hori S."/>
            <person name="Arai W."/>
            <person name="Tsubouchi T."/>
            <person name="Morono Y."/>
            <person name="Uchiyama I."/>
            <person name="Ito T."/>
            <person name="Fujiyama A."/>
            <person name="Inagaki F."/>
            <person name="Takami H."/>
        </authorList>
    </citation>
    <scope>NUCLEOTIDE SEQUENCE</scope>
    <source>
        <strain evidence="1">Expedition CK06-06</strain>
    </source>
</reference>
<accession>X1VBI3</accession>
<evidence type="ECO:0000313" key="1">
    <source>
        <dbReference type="EMBL" id="GAJ14397.1"/>
    </source>
</evidence>
<dbReference type="AlphaFoldDB" id="X1VBI3"/>
<feature type="non-terminal residue" evidence="1">
    <location>
        <position position="1"/>
    </location>
</feature>
<organism evidence="1">
    <name type="scientific">marine sediment metagenome</name>
    <dbReference type="NCBI Taxonomy" id="412755"/>
    <lineage>
        <taxon>unclassified sequences</taxon>
        <taxon>metagenomes</taxon>
        <taxon>ecological metagenomes</taxon>
    </lineage>
</organism>
<protein>
    <submittedName>
        <fullName evidence="1">Uncharacterized protein</fullName>
    </submittedName>
</protein>
<gene>
    <name evidence="1" type="ORF">S12H4_44280</name>
</gene>